<accession>A0ABW0PEP4</accession>
<sequence length="457" mass="47136">MSTATQTRRAQLLSAEQLREQQEISGREGLSSLLAAVRRMMNWLLSPFRLVARVLFKPKEVAGVLPAADLTGPADRAAAPANASKDDDMSLSALSPESGPQGDERELGGLMKQITENPDGGLDVEVTGKAEDLDAVLPMLLRHIDQILKTHLPSDAPEAHVAAHLVALADTAEHSRYAHRMVSREVDSAMKAVVADPKYLGLSAGTIEYMVRAAAQSPEAAAAFGDGSAEQRLLARLTSRDKIEADFSLQMRQMAVALAPVIGTAKSAAEMEGRGKELLNRVMQAADAARNKLRVRHAAHGSGKVLPETLPEVGDALGEAIGHVASAMNEKRAAEAAVLEAAELAGEATEPVVASAAPAAQADGEAAPTAVAEVQVAPEAVSLAKVAEPAAAAPAPAPALAPSATTVKAAAVAVKSVVAAGMFGGTAVVSRTAAEMDDVNVVDPAFDVEEGETLVGG</sequence>
<feature type="compositionally biased region" description="Low complexity" evidence="1">
    <location>
        <begin position="74"/>
        <end position="83"/>
    </location>
</feature>
<dbReference type="EMBL" id="JBHSMS010000026">
    <property type="protein sequence ID" value="MFC5511115.1"/>
    <property type="molecule type" value="Genomic_DNA"/>
</dbReference>
<proteinExistence type="predicted"/>
<protein>
    <submittedName>
        <fullName evidence="2">Uncharacterized protein</fullName>
    </submittedName>
</protein>
<evidence type="ECO:0000313" key="2">
    <source>
        <dbReference type="EMBL" id="MFC5511115.1"/>
    </source>
</evidence>
<evidence type="ECO:0000256" key="1">
    <source>
        <dbReference type="SAM" id="MobiDB-lite"/>
    </source>
</evidence>
<gene>
    <name evidence="2" type="ORF">ACFPOU_08240</name>
</gene>
<organism evidence="2 3">
    <name type="scientific">Massilia jejuensis</name>
    <dbReference type="NCBI Taxonomy" id="648894"/>
    <lineage>
        <taxon>Bacteria</taxon>
        <taxon>Pseudomonadati</taxon>
        <taxon>Pseudomonadota</taxon>
        <taxon>Betaproteobacteria</taxon>
        <taxon>Burkholderiales</taxon>
        <taxon>Oxalobacteraceae</taxon>
        <taxon>Telluria group</taxon>
        <taxon>Massilia</taxon>
    </lineage>
</organism>
<name>A0ABW0PEP4_9BURK</name>
<dbReference type="Proteomes" id="UP001596031">
    <property type="component" value="Unassembled WGS sequence"/>
</dbReference>
<evidence type="ECO:0000313" key="3">
    <source>
        <dbReference type="Proteomes" id="UP001596031"/>
    </source>
</evidence>
<reference evidence="3" key="1">
    <citation type="journal article" date="2019" name="Int. J. Syst. Evol. Microbiol.">
        <title>The Global Catalogue of Microorganisms (GCM) 10K type strain sequencing project: providing services to taxonomists for standard genome sequencing and annotation.</title>
        <authorList>
            <consortium name="The Broad Institute Genomics Platform"/>
            <consortium name="The Broad Institute Genome Sequencing Center for Infectious Disease"/>
            <person name="Wu L."/>
            <person name="Ma J."/>
        </authorList>
    </citation>
    <scope>NUCLEOTIDE SEQUENCE [LARGE SCALE GENOMIC DNA]</scope>
    <source>
        <strain evidence="3">CCUG 38813</strain>
    </source>
</reference>
<keyword evidence="3" id="KW-1185">Reference proteome</keyword>
<feature type="region of interest" description="Disordered" evidence="1">
    <location>
        <begin position="71"/>
        <end position="105"/>
    </location>
</feature>
<comment type="caution">
    <text evidence="2">The sequence shown here is derived from an EMBL/GenBank/DDBJ whole genome shotgun (WGS) entry which is preliminary data.</text>
</comment>
<dbReference type="RefSeq" id="WP_379719362.1">
    <property type="nucleotide sequence ID" value="NZ_JBHSMS010000026.1"/>
</dbReference>